<feature type="region of interest" description="Disordered" evidence="1">
    <location>
        <begin position="144"/>
        <end position="167"/>
    </location>
</feature>
<gene>
    <name evidence="4" type="ORF">EJ357_29105</name>
</gene>
<feature type="transmembrane region" description="Helical" evidence="2">
    <location>
        <begin position="53"/>
        <end position="75"/>
    </location>
</feature>
<dbReference type="Proteomes" id="UP000280298">
    <property type="component" value="Chromosome"/>
</dbReference>
<evidence type="ECO:0000313" key="4">
    <source>
        <dbReference type="EMBL" id="AZQ37007.1"/>
    </source>
</evidence>
<dbReference type="InterPro" id="IPR019692">
    <property type="entry name" value="CFP-6_PH"/>
</dbReference>
<feature type="transmembrane region" description="Helical" evidence="2">
    <location>
        <begin position="24"/>
        <end position="41"/>
    </location>
</feature>
<keyword evidence="5" id="KW-1185">Reference proteome</keyword>
<dbReference type="RefSeq" id="WP_126394491.1">
    <property type="nucleotide sequence ID" value="NZ_CP034539.1"/>
</dbReference>
<feature type="transmembrane region" description="Helical" evidence="2">
    <location>
        <begin position="211"/>
        <end position="232"/>
    </location>
</feature>
<keyword evidence="2" id="KW-1133">Transmembrane helix</keyword>
<accession>A0A3Q9EWD6</accession>
<name>A0A3Q9EWD6_9ACTN</name>
<protein>
    <submittedName>
        <fullName evidence="4">PH domain-containing protein</fullName>
    </submittedName>
</protein>
<dbReference type="AlphaFoldDB" id="A0A3Q9EWD6"/>
<proteinExistence type="predicted"/>
<dbReference type="Pfam" id="PF10756">
    <property type="entry name" value="bPH_6"/>
    <property type="match status" value="1"/>
</dbReference>
<evidence type="ECO:0000256" key="2">
    <source>
        <dbReference type="SAM" id="Phobius"/>
    </source>
</evidence>
<organism evidence="4 5">
    <name type="scientific">Streptomyces cyaneochromogenes</name>
    <dbReference type="NCBI Taxonomy" id="2496836"/>
    <lineage>
        <taxon>Bacteria</taxon>
        <taxon>Bacillati</taxon>
        <taxon>Actinomycetota</taxon>
        <taxon>Actinomycetes</taxon>
        <taxon>Kitasatosporales</taxon>
        <taxon>Streptomycetaceae</taxon>
        <taxon>Streptomyces</taxon>
    </lineage>
</organism>
<dbReference type="EMBL" id="CP034539">
    <property type="protein sequence ID" value="AZQ37007.1"/>
    <property type="molecule type" value="Genomic_DNA"/>
</dbReference>
<evidence type="ECO:0000256" key="1">
    <source>
        <dbReference type="SAM" id="MobiDB-lite"/>
    </source>
</evidence>
<dbReference type="KEGG" id="scya:EJ357_29105"/>
<feature type="compositionally biased region" description="Basic and acidic residues" evidence="1">
    <location>
        <begin position="144"/>
        <end position="153"/>
    </location>
</feature>
<sequence>MTTPEPQPPTPDPVSRDRIYRSPMGIVGGVLLLVVVLWLGIDALVRGEGRTQWLALAALILIVPLVSAFTLRPAVYANEERLRIRNPLRIIVLPWGQIASLRSGYTNEAIAKSGTKFQLWAIPVSLRARKKAARRSVWEAAERNAAERSERGGRGGGGTGSGGFGFGTSRADFDADGPARAESDKIIAELRDLLAHRENEESAQGEVTVRWAYEVVAPAFAGAVLLLILLLMP</sequence>
<feature type="domain" description="Low molecular weight protein antigen 6 PH" evidence="3">
    <location>
        <begin position="72"/>
        <end position="135"/>
    </location>
</feature>
<dbReference type="OrthoDB" id="4337405at2"/>
<reference evidence="4 5" key="1">
    <citation type="journal article" date="2019" name="Int. J. Syst. Evol. Microbiol.">
        <title>Streptomyces cyaneochromogenes sp. nov., a blue pigment-producing actinomycete from manganese-contaminated soil.</title>
        <authorList>
            <person name="Tang X."/>
            <person name="Zhao J."/>
            <person name="Li K."/>
            <person name="Chen Z."/>
            <person name="Sun Y."/>
            <person name="Gao J."/>
        </authorList>
    </citation>
    <scope>NUCLEOTIDE SEQUENCE [LARGE SCALE GENOMIC DNA]</scope>
    <source>
        <strain evidence="4 5">MK-45</strain>
    </source>
</reference>
<keyword evidence="2" id="KW-0472">Membrane</keyword>
<evidence type="ECO:0000259" key="3">
    <source>
        <dbReference type="Pfam" id="PF10756"/>
    </source>
</evidence>
<keyword evidence="2" id="KW-0812">Transmembrane</keyword>
<evidence type="ECO:0000313" key="5">
    <source>
        <dbReference type="Proteomes" id="UP000280298"/>
    </source>
</evidence>
<feature type="compositionally biased region" description="Gly residues" evidence="1">
    <location>
        <begin position="154"/>
        <end position="166"/>
    </location>
</feature>